<keyword evidence="1" id="KW-0812">Transmembrane</keyword>
<keyword evidence="3" id="KW-1185">Reference proteome</keyword>
<comment type="caution">
    <text evidence="2">The sequence shown here is derived from an EMBL/GenBank/DDBJ whole genome shotgun (WGS) entry which is preliminary data.</text>
</comment>
<dbReference type="Proteomes" id="UP000829196">
    <property type="component" value="Unassembled WGS sequence"/>
</dbReference>
<dbReference type="SMR" id="A0A8T3BN69"/>
<dbReference type="EMBL" id="JAGYWB010000006">
    <property type="protein sequence ID" value="KAI0518735.1"/>
    <property type="molecule type" value="Genomic_DNA"/>
</dbReference>
<evidence type="ECO:0000256" key="1">
    <source>
        <dbReference type="SAM" id="Phobius"/>
    </source>
</evidence>
<dbReference type="AlphaFoldDB" id="A0A8T3BN69"/>
<organism evidence="2 3">
    <name type="scientific">Dendrobium nobile</name>
    <name type="common">Orchid</name>
    <dbReference type="NCBI Taxonomy" id="94219"/>
    <lineage>
        <taxon>Eukaryota</taxon>
        <taxon>Viridiplantae</taxon>
        <taxon>Streptophyta</taxon>
        <taxon>Embryophyta</taxon>
        <taxon>Tracheophyta</taxon>
        <taxon>Spermatophyta</taxon>
        <taxon>Magnoliopsida</taxon>
        <taxon>Liliopsida</taxon>
        <taxon>Asparagales</taxon>
        <taxon>Orchidaceae</taxon>
        <taxon>Epidendroideae</taxon>
        <taxon>Malaxideae</taxon>
        <taxon>Dendrobiinae</taxon>
        <taxon>Dendrobium</taxon>
    </lineage>
</organism>
<name>A0A8T3BN69_DENNO</name>
<evidence type="ECO:0000313" key="3">
    <source>
        <dbReference type="Proteomes" id="UP000829196"/>
    </source>
</evidence>
<accession>A0A8T3BN69</accession>
<gene>
    <name evidence="2" type="ORF">KFK09_006171</name>
</gene>
<keyword evidence="1" id="KW-1133">Transmembrane helix</keyword>
<sequence length="50" mass="5783">MEKEASVWRGVSWSAMLQVISSFLASFSITRFGSRALYRALVNRKVFLER</sequence>
<feature type="transmembrane region" description="Helical" evidence="1">
    <location>
        <begin position="12"/>
        <end position="29"/>
    </location>
</feature>
<keyword evidence="1" id="KW-0472">Membrane</keyword>
<proteinExistence type="predicted"/>
<reference evidence="2" key="1">
    <citation type="journal article" date="2022" name="Front. Genet.">
        <title>Chromosome-Scale Assembly of the Dendrobium nobile Genome Provides Insights Into the Molecular Mechanism of the Biosynthesis of the Medicinal Active Ingredient of Dendrobium.</title>
        <authorList>
            <person name="Xu Q."/>
            <person name="Niu S.-C."/>
            <person name="Li K.-L."/>
            <person name="Zheng P.-J."/>
            <person name="Zhang X.-J."/>
            <person name="Jia Y."/>
            <person name="Liu Y."/>
            <person name="Niu Y.-X."/>
            <person name="Yu L.-H."/>
            <person name="Chen D.-F."/>
            <person name="Zhang G.-Q."/>
        </authorList>
    </citation>
    <scope>NUCLEOTIDE SEQUENCE</scope>
    <source>
        <tissue evidence="2">Leaf</tissue>
    </source>
</reference>
<protein>
    <submittedName>
        <fullName evidence="2">Uncharacterized protein</fullName>
    </submittedName>
</protein>
<evidence type="ECO:0000313" key="2">
    <source>
        <dbReference type="EMBL" id="KAI0518735.1"/>
    </source>
</evidence>